<dbReference type="PANTHER" id="PTHR45023">
    <property type="match status" value="1"/>
</dbReference>
<dbReference type="Pfam" id="PF04827">
    <property type="entry name" value="Plant_tran"/>
    <property type="match status" value="1"/>
</dbReference>
<proteinExistence type="predicted"/>
<protein>
    <submittedName>
        <fullName evidence="4">Glutathione S-transferase T3-like</fullName>
    </submittedName>
</protein>
<dbReference type="Proteomes" id="UP000504610">
    <property type="component" value="Chromosome 4"/>
</dbReference>
<dbReference type="OrthoDB" id="1106809at2759"/>
<feature type="domain" description="Myb-like" evidence="2">
    <location>
        <begin position="23"/>
        <end position="94"/>
    </location>
</feature>
<dbReference type="KEGG" id="rsz:108836432"/>
<evidence type="ECO:0000313" key="4">
    <source>
        <dbReference type="RefSeq" id="XP_018465091.2"/>
    </source>
</evidence>
<reference evidence="3" key="1">
    <citation type="journal article" date="2019" name="Database">
        <title>The radish genome database (RadishGD): an integrated information resource for radish genomics.</title>
        <authorList>
            <person name="Yu H.J."/>
            <person name="Baek S."/>
            <person name="Lee Y.J."/>
            <person name="Cho A."/>
            <person name="Mun J.H."/>
        </authorList>
    </citation>
    <scope>NUCLEOTIDE SEQUENCE [LARGE SCALE GENOMIC DNA]</scope>
    <source>
        <strain evidence="3">cv. WK10039</strain>
    </source>
</reference>
<dbReference type="InterPro" id="IPR001005">
    <property type="entry name" value="SANT/Myb"/>
</dbReference>
<dbReference type="PROSITE" id="PS50090">
    <property type="entry name" value="MYB_LIKE"/>
    <property type="match status" value="1"/>
</dbReference>
<keyword evidence="3" id="KW-1185">Reference proteome</keyword>
<dbReference type="PANTHER" id="PTHR45023:SF4">
    <property type="entry name" value="GLYCINE-RICH PROTEIN-RELATED"/>
    <property type="match status" value="1"/>
</dbReference>
<dbReference type="InterPro" id="IPR006912">
    <property type="entry name" value="Harbinger_derived_prot"/>
</dbReference>
<name>A0A6J0M0A7_RAPSA</name>
<feature type="region of interest" description="Disordered" evidence="1">
    <location>
        <begin position="158"/>
        <end position="177"/>
    </location>
</feature>
<evidence type="ECO:0000313" key="3">
    <source>
        <dbReference type="Proteomes" id="UP000504610"/>
    </source>
</evidence>
<dbReference type="AlphaFoldDB" id="A0A6J0M0A7"/>
<evidence type="ECO:0000259" key="2">
    <source>
        <dbReference type="PROSITE" id="PS50090"/>
    </source>
</evidence>
<dbReference type="RefSeq" id="XP_018465091.2">
    <property type="nucleotide sequence ID" value="XM_018609589.2"/>
</dbReference>
<feature type="compositionally biased region" description="Basic and acidic residues" evidence="1">
    <location>
        <begin position="159"/>
        <end position="169"/>
    </location>
</feature>
<accession>A0A6J0M0A7</accession>
<evidence type="ECO:0000256" key="1">
    <source>
        <dbReference type="SAM" id="MobiDB-lite"/>
    </source>
</evidence>
<gene>
    <name evidence="4" type="primary">LOC108836432</name>
</gene>
<sequence length="369" mass="42264">MDPFSLIASHSSETIDIGCSEVPKPVERRKWTTKEDVVLISAWLNTSKDPIVSTDQKAGAFWKRIEEHFNASPQLVGSVPRPWGQCKQRWGRVNEQVNRFVGSHETALREQASGTNENDVMKAAHDIFFNDYKVKFTMEHCWRELRFDQKLRSNVLSKEGAKEKRKDPVEDVGEEEDVRPPGIKAAKRKKHRKEAAFDKIETILAEKKTISKQKLLERLLGRKVETLSDEEVAVAGGGCVWRLMRVEVDPCSVYIKQHYLLNIKNPPEKIVRNPALLWDKKKIGKIMRTCVILHNMIVENERSGYGQIDTSEFETGESSRSSQVQGTTSFNIGNISRVIRNEVRDSQIHARLKADLVENIWQKFGNVDE</sequence>
<reference evidence="4" key="2">
    <citation type="submission" date="2025-08" db="UniProtKB">
        <authorList>
            <consortium name="RefSeq"/>
        </authorList>
    </citation>
    <scope>IDENTIFICATION</scope>
    <source>
        <tissue evidence="4">Leaf</tissue>
    </source>
</reference>
<dbReference type="GeneID" id="108836432"/>
<organism evidence="3 4">
    <name type="scientific">Raphanus sativus</name>
    <name type="common">Radish</name>
    <name type="synonym">Raphanus raphanistrum var. sativus</name>
    <dbReference type="NCBI Taxonomy" id="3726"/>
    <lineage>
        <taxon>Eukaryota</taxon>
        <taxon>Viridiplantae</taxon>
        <taxon>Streptophyta</taxon>
        <taxon>Embryophyta</taxon>
        <taxon>Tracheophyta</taxon>
        <taxon>Spermatophyta</taxon>
        <taxon>Magnoliopsida</taxon>
        <taxon>eudicotyledons</taxon>
        <taxon>Gunneridae</taxon>
        <taxon>Pentapetalae</taxon>
        <taxon>rosids</taxon>
        <taxon>malvids</taxon>
        <taxon>Brassicales</taxon>
        <taxon>Brassicaceae</taxon>
        <taxon>Brassiceae</taxon>
        <taxon>Raphanus</taxon>
    </lineage>
</organism>